<dbReference type="eggNOG" id="ENOG502S84A">
    <property type="taxonomic scope" value="Eukaryota"/>
</dbReference>
<evidence type="ECO:0000313" key="3">
    <source>
        <dbReference type="EMBL" id="EAW10089.1"/>
    </source>
</evidence>
<dbReference type="VEuPathDB" id="FungiDB:ACLA_045540"/>
<dbReference type="RefSeq" id="XP_001271515.1">
    <property type="nucleotide sequence ID" value="XM_001271514.1"/>
</dbReference>
<dbReference type="PANTHER" id="PTHR39474:SF1">
    <property type="entry name" value="FUNGAL SPECIFIC TRANSCRIPTION FACTOR"/>
    <property type="match status" value="1"/>
</dbReference>
<accession>A1CGT4</accession>
<organism evidence="3 4">
    <name type="scientific">Aspergillus clavatus (strain ATCC 1007 / CBS 513.65 / DSM 816 / NCTC 3887 / NRRL 1 / QM 1276 / 107)</name>
    <dbReference type="NCBI Taxonomy" id="344612"/>
    <lineage>
        <taxon>Eukaryota</taxon>
        <taxon>Fungi</taxon>
        <taxon>Dikarya</taxon>
        <taxon>Ascomycota</taxon>
        <taxon>Pezizomycotina</taxon>
        <taxon>Eurotiomycetes</taxon>
        <taxon>Eurotiomycetidae</taxon>
        <taxon>Eurotiales</taxon>
        <taxon>Aspergillaceae</taxon>
        <taxon>Aspergillus</taxon>
        <taxon>Aspergillus subgen. Fumigati</taxon>
    </lineage>
</organism>
<feature type="chain" id="PRO_5002633572" description="Fungal specific transcription factor" evidence="2">
    <location>
        <begin position="26"/>
        <end position="205"/>
    </location>
</feature>
<dbReference type="Proteomes" id="UP000006701">
    <property type="component" value="Unassembled WGS sequence"/>
</dbReference>
<dbReference type="STRING" id="344612.A1CGT4"/>
<feature type="compositionally biased region" description="Basic and acidic residues" evidence="1">
    <location>
        <begin position="107"/>
        <end position="117"/>
    </location>
</feature>
<name>A1CGT4_ASPCL</name>
<keyword evidence="2" id="KW-0732">Signal</keyword>
<dbReference type="OrthoDB" id="4590138at2759"/>
<dbReference type="AlphaFoldDB" id="A1CGT4"/>
<dbReference type="OMA" id="IGNWQQM"/>
<dbReference type="PANTHER" id="PTHR39474">
    <property type="entry name" value="UNNAMED PRODUCT"/>
    <property type="match status" value="1"/>
</dbReference>
<keyword evidence="4" id="KW-1185">Reference proteome</keyword>
<evidence type="ECO:0000256" key="1">
    <source>
        <dbReference type="SAM" id="MobiDB-lite"/>
    </source>
</evidence>
<evidence type="ECO:0000313" key="4">
    <source>
        <dbReference type="Proteomes" id="UP000006701"/>
    </source>
</evidence>
<feature type="signal peptide" evidence="2">
    <location>
        <begin position="1"/>
        <end position="25"/>
    </location>
</feature>
<sequence length="205" mass="22252">MYMSLKVLSRATLLHLSLNPLLSLAARASTSTSTIATATAFATTSPHLRSFSALYPLCPSYNLYQTTPSQAQSQSQSHIHNQEHPFSTSAPMSAESSTPSQPQSQPEKQEQEREQERNQNPPPLALPDVSSAEQVTQIDLSAGDSTVKLDALGPLVVNQDGSLSRIGNWAQMTEVEKRNTLRILGKRNQARLKALREAGVGDEGN</sequence>
<evidence type="ECO:0000256" key="2">
    <source>
        <dbReference type="SAM" id="SignalP"/>
    </source>
</evidence>
<evidence type="ECO:0008006" key="5">
    <source>
        <dbReference type="Google" id="ProtNLM"/>
    </source>
</evidence>
<dbReference type="KEGG" id="act:ACLA_045540"/>
<feature type="region of interest" description="Disordered" evidence="1">
    <location>
        <begin position="68"/>
        <end position="134"/>
    </location>
</feature>
<gene>
    <name evidence="3" type="ORF">ACLA_045540</name>
</gene>
<proteinExistence type="predicted"/>
<dbReference type="GeneID" id="4704003"/>
<dbReference type="EMBL" id="DS027054">
    <property type="protein sequence ID" value="EAW10089.1"/>
    <property type="molecule type" value="Genomic_DNA"/>
</dbReference>
<feature type="compositionally biased region" description="Low complexity" evidence="1">
    <location>
        <begin position="95"/>
        <end position="106"/>
    </location>
</feature>
<protein>
    <recommendedName>
        <fullName evidence="5">Fungal specific transcription factor</fullName>
    </recommendedName>
</protein>
<dbReference type="HOGENOM" id="CLU_093522_2_0_1"/>
<reference evidence="3 4" key="1">
    <citation type="journal article" date="2008" name="PLoS Genet.">
        <title>Genomic islands in the pathogenic filamentous fungus Aspergillus fumigatus.</title>
        <authorList>
            <person name="Fedorova N.D."/>
            <person name="Khaldi N."/>
            <person name="Joardar V.S."/>
            <person name="Maiti R."/>
            <person name="Amedeo P."/>
            <person name="Anderson M.J."/>
            <person name="Crabtree J."/>
            <person name="Silva J.C."/>
            <person name="Badger J.H."/>
            <person name="Albarraq A."/>
            <person name="Angiuoli S."/>
            <person name="Bussey H."/>
            <person name="Bowyer P."/>
            <person name="Cotty P.J."/>
            <person name="Dyer P.S."/>
            <person name="Egan A."/>
            <person name="Galens K."/>
            <person name="Fraser-Liggett C.M."/>
            <person name="Haas B.J."/>
            <person name="Inman J.M."/>
            <person name="Kent R."/>
            <person name="Lemieux S."/>
            <person name="Malavazi I."/>
            <person name="Orvis J."/>
            <person name="Roemer T."/>
            <person name="Ronning C.M."/>
            <person name="Sundaram J.P."/>
            <person name="Sutton G."/>
            <person name="Turner G."/>
            <person name="Venter J.C."/>
            <person name="White O.R."/>
            <person name="Whitty B.R."/>
            <person name="Youngman P."/>
            <person name="Wolfe K.H."/>
            <person name="Goldman G.H."/>
            <person name="Wortman J.R."/>
            <person name="Jiang B."/>
            <person name="Denning D.W."/>
            <person name="Nierman W.C."/>
        </authorList>
    </citation>
    <scope>NUCLEOTIDE SEQUENCE [LARGE SCALE GENOMIC DNA]</scope>
    <source>
        <strain evidence="4">ATCC 1007 / CBS 513.65 / DSM 816 / NCTC 3887 / NRRL 1</strain>
    </source>
</reference>